<dbReference type="OrthoDB" id="759001at2"/>
<evidence type="ECO:0000259" key="6">
    <source>
        <dbReference type="Pfam" id="PF08281"/>
    </source>
</evidence>
<dbReference type="CDD" id="cd06171">
    <property type="entry name" value="Sigma70_r4"/>
    <property type="match status" value="1"/>
</dbReference>
<dbReference type="GO" id="GO:0016987">
    <property type="term" value="F:sigma factor activity"/>
    <property type="evidence" value="ECO:0007669"/>
    <property type="project" value="UniProtKB-KW"/>
</dbReference>
<evidence type="ECO:0000313" key="8">
    <source>
        <dbReference type="Proteomes" id="UP000267469"/>
    </source>
</evidence>
<organism evidence="7 8">
    <name type="scientific">Sinomicrobium pectinilyticum</name>
    <dbReference type="NCBI Taxonomy" id="1084421"/>
    <lineage>
        <taxon>Bacteria</taxon>
        <taxon>Pseudomonadati</taxon>
        <taxon>Bacteroidota</taxon>
        <taxon>Flavobacteriia</taxon>
        <taxon>Flavobacteriales</taxon>
        <taxon>Flavobacteriaceae</taxon>
        <taxon>Sinomicrobium</taxon>
    </lineage>
</organism>
<feature type="domain" description="RNA polymerase sigma-70 region 2" evidence="5">
    <location>
        <begin position="20"/>
        <end position="86"/>
    </location>
</feature>
<evidence type="ECO:0000259" key="5">
    <source>
        <dbReference type="Pfam" id="PF04542"/>
    </source>
</evidence>
<comment type="similarity">
    <text evidence="1">Belongs to the sigma-70 factor family. ECF subfamily.</text>
</comment>
<dbReference type="InterPro" id="IPR039425">
    <property type="entry name" value="RNA_pol_sigma-70-like"/>
</dbReference>
<evidence type="ECO:0000256" key="3">
    <source>
        <dbReference type="ARBA" id="ARBA00023082"/>
    </source>
</evidence>
<dbReference type="EMBL" id="RJTM01000059">
    <property type="protein sequence ID" value="RNL88540.1"/>
    <property type="molecule type" value="Genomic_DNA"/>
</dbReference>
<comment type="caution">
    <text evidence="7">The sequence shown here is derived from an EMBL/GenBank/DDBJ whole genome shotgun (WGS) entry which is preliminary data.</text>
</comment>
<dbReference type="InterPro" id="IPR007627">
    <property type="entry name" value="RNA_pol_sigma70_r2"/>
</dbReference>
<dbReference type="Gene3D" id="1.10.10.10">
    <property type="entry name" value="Winged helix-like DNA-binding domain superfamily/Winged helix DNA-binding domain"/>
    <property type="match status" value="1"/>
</dbReference>
<evidence type="ECO:0000256" key="4">
    <source>
        <dbReference type="ARBA" id="ARBA00023163"/>
    </source>
</evidence>
<dbReference type="RefSeq" id="WP_123215638.1">
    <property type="nucleotide sequence ID" value="NZ_RJTM01000059.1"/>
</dbReference>
<protein>
    <submittedName>
        <fullName evidence="7">RNA polymerase sigma-70 factor</fullName>
    </submittedName>
</protein>
<keyword evidence="2" id="KW-0805">Transcription regulation</keyword>
<feature type="domain" description="RNA polymerase sigma factor 70 region 4 type 2" evidence="6">
    <location>
        <begin position="116"/>
        <end position="166"/>
    </location>
</feature>
<dbReference type="Pfam" id="PF08281">
    <property type="entry name" value="Sigma70_r4_2"/>
    <property type="match status" value="1"/>
</dbReference>
<keyword evidence="3" id="KW-0731">Sigma factor</keyword>
<dbReference type="InterPro" id="IPR036388">
    <property type="entry name" value="WH-like_DNA-bd_sf"/>
</dbReference>
<name>A0A3N0EKV3_SINP1</name>
<reference evidence="7 8" key="1">
    <citation type="submission" date="2018-10" db="EMBL/GenBank/DDBJ databases">
        <title>Sinomicrobium pectinilyticum sp. nov., a pectinase-producing bacterium isolated from alkaline and saline soil, and emended description of the genus Sinomicrobium.</title>
        <authorList>
            <person name="Cheng B."/>
            <person name="Li C."/>
            <person name="Lai Q."/>
            <person name="Du M."/>
            <person name="Shao Z."/>
            <person name="Xu P."/>
            <person name="Yang C."/>
        </authorList>
    </citation>
    <scope>NUCLEOTIDE SEQUENCE [LARGE SCALE GENOMIC DNA]</scope>
    <source>
        <strain evidence="7 8">5DNS001</strain>
    </source>
</reference>
<dbReference type="SUPFAM" id="SSF88659">
    <property type="entry name" value="Sigma3 and sigma4 domains of RNA polymerase sigma factors"/>
    <property type="match status" value="1"/>
</dbReference>
<dbReference type="InterPro" id="IPR014284">
    <property type="entry name" value="RNA_pol_sigma-70_dom"/>
</dbReference>
<dbReference type="AlphaFoldDB" id="A0A3N0EKV3"/>
<gene>
    <name evidence="7" type="ORF">ED312_08825</name>
</gene>
<dbReference type="InterPro" id="IPR013324">
    <property type="entry name" value="RNA_pol_sigma_r3/r4-like"/>
</dbReference>
<dbReference type="GO" id="GO:0006352">
    <property type="term" value="P:DNA-templated transcription initiation"/>
    <property type="evidence" value="ECO:0007669"/>
    <property type="project" value="InterPro"/>
</dbReference>
<proteinExistence type="inferred from homology"/>
<dbReference type="NCBIfam" id="TIGR02985">
    <property type="entry name" value="Sig70_bacteroi1"/>
    <property type="match status" value="1"/>
</dbReference>
<dbReference type="NCBIfam" id="TIGR02937">
    <property type="entry name" value="sigma70-ECF"/>
    <property type="match status" value="1"/>
</dbReference>
<evidence type="ECO:0000256" key="1">
    <source>
        <dbReference type="ARBA" id="ARBA00010641"/>
    </source>
</evidence>
<accession>A0A3N0EKV3</accession>
<dbReference type="PANTHER" id="PTHR43133">
    <property type="entry name" value="RNA POLYMERASE ECF-TYPE SIGMA FACTO"/>
    <property type="match status" value="1"/>
</dbReference>
<dbReference type="GO" id="GO:0003677">
    <property type="term" value="F:DNA binding"/>
    <property type="evidence" value="ECO:0007669"/>
    <property type="project" value="InterPro"/>
</dbReference>
<dbReference type="PANTHER" id="PTHR43133:SF46">
    <property type="entry name" value="RNA POLYMERASE SIGMA-70 FACTOR ECF SUBFAMILY"/>
    <property type="match status" value="1"/>
</dbReference>
<dbReference type="Proteomes" id="UP000267469">
    <property type="component" value="Unassembled WGS sequence"/>
</dbReference>
<dbReference type="Pfam" id="PF04542">
    <property type="entry name" value="Sigma70_r2"/>
    <property type="match status" value="1"/>
</dbReference>
<dbReference type="InterPro" id="IPR013249">
    <property type="entry name" value="RNA_pol_sigma70_r4_t2"/>
</dbReference>
<dbReference type="InterPro" id="IPR013325">
    <property type="entry name" value="RNA_pol_sigma_r2"/>
</dbReference>
<dbReference type="SUPFAM" id="SSF88946">
    <property type="entry name" value="Sigma2 domain of RNA polymerase sigma factors"/>
    <property type="match status" value="1"/>
</dbReference>
<sequence>MDKSIVKSIKEDNEKAFYTLFTEYYSKVFAYIMSYVVDKDIAEDITQQAFVNFWVNRKKINENNSPKSYLYATAHNLYVDYYRKEKIQYSVFDQLKTKAIEENEKENNELTERRIQRLKETIDTLPYRCKRILEMNKIEGLKYREISEILGISVKTVESQMRIAFQKIREAFKDEELFLFFLSRTFKNEKSNKRNGLPKNKTLINTEIMRAFGGDNETSLEHLIPFLMFIDSLEISKSDKL</sequence>
<keyword evidence="8" id="KW-1185">Reference proteome</keyword>
<dbReference type="Gene3D" id="1.10.1740.10">
    <property type="match status" value="1"/>
</dbReference>
<evidence type="ECO:0000313" key="7">
    <source>
        <dbReference type="EMBL" id="RNL88540.1"/>
    </source>
</evidence>
<keyword evidence="4" id="KW-0804">Transcription</keyword>
<evidence type="ECO:0000256" key="2">
    <source>
        <dbReference type="ARBA" id="ARBA00023015"/>
    </source>
</evidence>
<dbReference type="InterPro" id="IPR014327">
    <property type="entry name" value="RNA_pol_sigma70_bacteroid"/>
</dbReference>